<accession>A0A4P9ZXX5</accession>
<protein>
    <recommendedName>
        <fullName evidence="4">S1 motif domain-containing protein</fullName>
    </recommendedName>
</protein>
<dbReference type="CDD" id="cd05791">
    <property type="entry name" value="S1_CSL4"/>
    <property type="match status" value="1"/>
</dbReference>
<dbReference type="GO" id="GO:0006396">
    <property type="term" value="P:RNA processing"/>
    <property type="evidence" value="ECO:0007669"/>
    <property type="project" value="InterPro"/>
</dbReference>
<keyword evidence="3" id="KW-0271">Exosome</keyword>
<dbReference type="Pfam" id="PF14382">
    <property type="entry name" value="ECR1_N"/>
    <property type="match status" value="1"/>
</dbReference>
<dbReference type="SMART" id="SM00316">
    <property type="entry name" value="S1"/>
    <property type="match status" value="1"/>
</dbReference>
<feature type="domain" description="S1 motif" evidence="4">
    <location>
        <begin position="77"/>
        <end position="155"/>
    </location>
</feature>
<reference evidence="6" key="1">
    <citation type="journal article" date="2018" name="Nat. Microbiol.">
        <title>Leveraging single-cell genomics to expand the fungal tree of life.</title>
        <authorList>
            <person name="Ahrendt S.R."/>
            <person name="Quandt C.A."/>
            <person name="Ciobanu D."/>
            <person name="Clum A."/>
            <person name="Salamov A."/>
            <person name="Andreopoulos B."/>
            <person name="Cheng J.F."/>
            <person name="Woyke T."/>
            <person name="Pelin A."/>
            <person name="Henrissat B."/>
            <person name="Reynolds N.K."/>
            <person name="Benny G.L."/>
            <person name="Smith M.E."/>
            <person name="James T.Y."/>
            <person name="Grigoriev I.V."/>
        </authorList>
    </citation>
    <scope>NUCLEOTIDE SEQUENCE [LARGE SCALE GENOMIC DNA]</scope>
    <source>
        <strain evidence="6">RSA 468</strain>
    </source>
</reference>
<dbReference type="Pfam" id="PF10447">
    <property type="entry name" value="EXOSC1"/>
    <property type="match status" value="1"/>
</dbReference>
<dbReference type="AlphaFoldDB" id="A0A4P9ZXX5"/>
<dbReference type="Gene3D" id="2.40.50.140">
    <property type="entry name" value="Nucleic acid-binding proteins"/>
    <property type="match status" value="1"/>
</dbReference>
<sequence>MSTTIVTPGLRLGKTSDLQAGPGTYIRDGFIYASTLGTLKQFATPAAAAAEDETDPDPRPTLFVAPRKELSSVPQVGSTVIGKVLRINTRFASVAIMMVDSRPCKEDYLGVIRIQDVRATEKDNVQIYKSFRPGDIVRAQVISLGDARSYYLSTAQNELGVILAQSLAGETLVPVSWETMQCPKTHAIEYRKCAKPY</sequence>
<name>A0A4P9ZXX5_9FUNG</name>
<dbReference type="GO" id="GO:0005730">
    <property type="term" value="C:nucleolus"/>
    <property type="evidence" value="ECO:0007669"/>
    <property type="project" value="UniProtKB-SubCell"/>
</dbReference>
<dbReference type="GO" id="GO:0005737">
    <property type="term" value="C:cytoplasm"/>
    <property type="evidence" value="ECO:0007669"/>
    <property type="project" value="TreeGrafter"/>
</dbReference>
<keyword evidence="2" id="KW-0963">Cytoplasm</keyword>
<evidence type="ECO:0000256" key="1">
    <source>
        <dbReference type="ARBA" id="ARBA00004604"/>
    </source>
</evidence>
<dbReference type="EMBL" id="ML002356">
    <property type="protein sequence ID" value="RKP38544.1"/>
    <property type="molecule type" value="Genomic_DNA"/>
</dbReference>
<gene>
    <name evidence="5" type="ORF">BJ085DRAFT_14951</name>
</gene>
<dbReference type="FunFam" id="2.40.50.140:FF:000223">
    <property type="entry name" value="Chromosome 1, whole genome shotgun sequence"/>
    <property type="match status" value="1"/>
</dbReference>
<dbReference type="InterPro" id="IPR019495">
    <property type="entry name" value="EXOSC1_C"/>
</dbReference>
<evidence type="ECO:0000313" key="5">
    <source>
        <dbReference type="EMBL" id="RKP38544.1"/>
    </source>
</evidence>
<dbReference type="PANTHER" id="PTHR12686:SF8">
    <property type="entry name" value="EXOSOME COMPLEX COMPONENT CSL4"/>
    <property type="match status" value="1"/>
</dbReference>
<dbReference type="InterPro" id="IPR025721">
    <property type="entry name" value="Exosome_cplx_N_dom"/>
</dbReference>
<keyword evidence="6" id="KW-1185">Reference proteome</keyword>
<dbReference type="Gene3D" id="2.40.50.100">
    <property type="match status" value="1"/>
</dbReference>
<evidence type="ECO:0000313" key="6">
    <source>
        <dbReference type="Proteomes" id="UP000268162"/>
    </source>
</evidence>
<dbReference type="InterPro" id="IPR012340">
    <property type="entry name" value="NA-bd_OB-fold"/>
</dbReference>
<comment type="subcellular location">
    <subcellularLocation>
        <location evidence="1">Nucleus</location>
        <location evidence="1">Nucleolus</location>
    </subcellularLocation>
</comment>
<proteinExistence type="predicted"/>
<dbReference type="InterPro" id="IPR039771">
    <property type="entry name" value="Csl4"/>
</dbReference>
<dbReference type="SUPFAM" id="SSF110324">
    <property type="entry name" value="Ribosomal L27 protein-like"/>
    <property type="match status" value="1"/>
</dbReference>
<organism evidence="5 6">
    <name type="scientific">Dimargaris cristalligena</name>
    <dbReference type="NCBI Taxonomy" id="215637"/>
    <lineage>
        <taxon>Eukaryota</taxon>
        <taxon>Fungi</taxon>
        <taxon>Fungi incertae sedis</taxon>
        <taxon>Zoopagomycota</taxon>
        <taxon>Kickxellomycotina</taxon>
        <taxon>Dimargaritomycetes</taxon>
        <taxon>Dimargaritales</taxon>
        <taxon>Dimargaritaceae</taxon>
        <taxon>Dimargaris</taxon>
    </lineage>
</organism>
<dbReference type="STRING" id="215637.A0A4P9ZXX5"/>
<evidence type="ECO:0000256" key="3">
    <source>
        <dbReference type="ARBA" id="ARBA00022835"/>
    </source>
</evidence>
<dbReference type="SUPFAM" id="SSF50249">
    <property type="entry name" value="Nucleic acid-binding proteins"/>
    <property type="match status" value="1"/>
</dbReference>
<dbReference type="PANTHER" id="PTHR12686">
    <property type="entry name" value="3'-5' EXORIBONUCLEASE CSL4-RELATED"/>
    <property type="match status" value="1"/>
</dbReference>
<dbReference type="OrthoDB" id="440760at2759"/>
<dbReference type="InterPro" id="IPR003029">
    <property type="entry name" value="S1_domain"/>
</dbReference>
<dbReference type="GO" id="GO:0000176">
    <property type="term" value="C:nuclear exosome (RNase complex)"/>
    <property type="evidence" value="ECO:0007669"/>
    <property type="project" value="TreeGrafter"/>
</dbReference>
<evidence type="ECO:0000256" key="2">
    <source>
        <dbReference type="ARBA" id="ARBA00022490"/>
    </source>
</evidence>
<dbReference type="PROSITE" id="PS50126">
    <property type="entry name" value="S1"/>
    <property type="match status" value="1"/>
</dbReference>
<evidence type="ECO:0000259" key="4">
    <source>
        <dbReference type="PROSITE" id="PS50126"/>
    </source>
</evidence>
<dbReference type="Proteomes" id="UP000268162">
    <property type="component" value="Unassembled WGS sequence"/>
</dbReference>
<dbReference type="GO" id="GO:0003723">
    <property type="term" value="F:RNA binding"/>
    <property type="evidence" value="ECO:0007669"/>
    <property type="project" value="InterPro"/>
</dbReference>